<dbReference type="EMBL" id="KL367488">
    <property type="protein sequence ID" value="KFD70393.1"/>
    <property type="molecule type" value="Genomic_DNA"/>
</dbReference>
<reference evidence="1 3" key="1">
    <citation type="journal article" date="2014" name="Nat. Genet.">
        <title>Genome and transcriptome of the porcine whipworm Trichuris suis.</title>
        <authorList>
            <person name="Jex A.R."/>
            <person name="Nejsum P."/>
            <person name="Schwarz E.M."/>
            <person name="Hu L."/>
            <person name="Young N.D."/>
            <person name="Hall R.S."/>
            <person name="Korhonen P.K."/>
            <person name="Liao S."/>
            <person name="Thamsborg S."/>
            <person name="Xia J."/>
            <person name="Xu P."/>
            <person name="Wang S."/>
            <person name="Scheerlinck J.P."/>
            <person name="Hofmann A."/>
            <person name="Sternberg P.W."/>
            <person name="Wang J."/>
            <person name="Gasser R.B."/>
        </authorList>
    </citation>
    <scope>NUCLEOTIDE SEQUENCE [LARGE SCALE GENOMIC DNA]</scope>
    <source>
        <strain evidence="2">DCEP-RM93F</strain>
        <strain evidence="1">DCEP-RM93M</strain>
    </source>
</reference>
<proteinExistence type="predicted"/>
<name>A0A085LZ12_9BILA</name>
<accession>A0A085LZ12</accession>
<evidence type="ECO:0000313" key="2">
    <source>
        <dbReference type="EMBL" id="KFD70393.1"/>
    </source>
</evidence>
<dbReference type="Proteomes" id="UP000030764">
    <property type="component" value="Unassembled WGS sequence"/>
</dbReference>
<organism evidence="1 3">
    <name type="scientific">Trichuris suis</name>
    <name type="common">pig whipworm</name>
    <dbReference type="NCBI Taxonomy" id="68888"/>
    <lineage>
        <taxon>Eukaryota</taxon>
        <taxon>Metazoa</taxon>
        <taxon>Ecdysozoa</taxon>
        <taxon>Nematoda</taxon>
        <taxon>Enoplea</taxon>
        <taxon>Dorylaimia</taxon>
        <taxon>Trichinellida</taxon>
        <taxon>Trichuridae</taxon>
        <taxon>Trichuris</taxon>
    </lineage>
</organism>
<gene>
    <name evidence="1" type="ORF">M513_08953</name>
    <name evidence="2" type="ORF">M514_08953</name>
</gene>
<keyword evidence="3" id="KW-1185">Reference proteome</keyword>
<dbReference type="AlphaFoldDB" id="A0A085LZ12"/>
<protein>
    <submittedName>
        <fullName evidence="1">Uncharacterized protein</fullName>
    </submittedName>
</protein>
<evidence type="ECO:0000313" key="1">
    <source>
        <dbReference type="EMBL" id="KFD50208.1"/>
    </source>
</evidence>
<dbReference type="EMBL" id="KL363257">
    <property type="protein sequence ID" value="KFD50208.1"/>
    <property type="molecule type" value="Genomic_DNA"/>
</dbReference>
<sequence length="121" mass="13627">MNFDYYVFGRPRCPSDKLETNRTSFGPVDDFVNCGLDRSQGHLSWPVVKRESICCQPRPFTPGGRTKCRPRSVGVQHRSAPTIVLCVTMDVLAFFGNKIPADGSNFSTQQERLAPRYEAEI</sequence>
<dbReference type="Proteomes" id="UP000030758">
    <property type="component" value="Unassembled WGS sequence"/>
</dbReference>
<evidence type="ECO:0000313" key="3">
    <source>
        <dbReference type="Proteomes" id="UP000030764"/>
    </source>
</evidence>